<dbReference type="InterPro" id="IPR042185">
    <property type="entry name" value="Serpin_sf_2"/>
</dbReference>
<proteinExistence type="inferred from homology"/>
<dbReference type="InterPro" id="IPR036186">
    <property type="entry name" value="Serpin_sf"/>
</dbReference>
<keyword evidence="3" id="KW-0722">Serine protease inhibitor</keyword>
<dbReference type="PROSITE" id="PS00284">
    <property type="entry name" value="SERPIN"/>
    <property type="match status" value="1"/>
</dbReference>
<reference evidence="7" key="1">
    <citation type="submission" date="2021-03" db="EMBL/GenBank/DDBJ databases">
        <title>Chromosome level genome of the anhydrobiotic midge Polypedilum vanderplanki.</title>
        <authorList>
            <person name="Yoshida Y."/>
            <person name="Kikawada T."/>
            <person name="Gusev O."/>
        </authorList>
    </citation>
    <scope>NUCLEOTIDE SEQUENCE</scope>
    <source>
        <strain evidence="7">NIAS01</strain>
        <tissue evidence="7">Whole body or cell culture</tissue>
    </source>
</reference>
<name>A0A9J6BAN0_POLVA</name>
<evidence type="ECO:0000256" key="4">
    <source>
        <dbReference type="RuleBase" id="RU000411"/>
    </source>
</evidence>
<dbReference type="GO" id="GO:0004867">
    <property type="term" value="F:serine-type endopeptidase inhibitor activity"/>
    <property type="evidence" value="ECO:0007669"/>
    <property type="project" value="UniProtKB-KW"/>
</dbReference>
<dbReference type="EMBL" id="JADBJN010000004">
    <property type="protein sequence ID" value="KAG5666640.1"/>
    <property type="molecule type" value="Genomic_DNA"/>
</dbReference>
<evidence type="ECO:0000256" key="1">
    <source>
        <dbReference type="ARBA" id="ARBA00009500"/>
    </source>
</evidence>
<evidence type="ECO:0000256" key="2">
    <source>
        <dbReference type="ARBA" id="ARBA00022690"/>
    </source>
</evidence>
<evidence type="ECO:0000256" key="3">
    <source>
        <dbReference type="ARBA" id="ARBA00022900"/>
    </source>
</evidence>
<comment type="caution">
    <text evidence="7">The sequence shown here is derived from an EMBL/GenBank/DDBJ whole genome shotgun (WGS) entry which is preliminary data.</text>
</comment>
<feature type="domain" description="Serpin" evidence="6">
    <location>
        <begin position="37"/>
        <end position="407"/>
    </location>
</feature>
<keyword evidence="5" id="KW-0732">Signal</keyword>
<dbReference type="InterPro" id="IPR023796">
    <property type="entry name" value="Serpin_dom"/>
</dbReference>
<dbReference type="PANTHER" id="PTHR11461">
    <property type="entry name" value="SERINE PROTEASE INHIBITOR, SERPIN"/>
    <property type="match status" value="1"/>
</dbReference>
<evidence type="ECO:0000259" key="6">
    <source>
        <dbReference type="SMART" id="SM00093"/>
    </source>
</evidence>
<dbReference type="Pfam" id="PF00079">
    <property type="entry name" value="Serpin"/>
    <property type="match status" value="1"/>
</dbReference>
<dbReference type="AlphaFoldDB" id="A0A9J6BAN0"/>
<accession>A0A9J6BAN0</accession>
<dbReference type="InterPro" id="IPR000215">
    <property type="entry name" value="Serpin_fam"/>
</dbReference>
<gene>
    <name evidence="7" type="ORF">PVAND_014656</name>
</gene>
<feature type="signal peptide" evidence="5">
    <location>
        <begin position="1"/>
        <end position="20"/>
    </location>
</feature>
<dbReference type="SUPFAM" id="SSF56574">
    <property type="entry name" value="Serpins"/>
    <property type="match status" value="1"/>
</dbReference>
<comment type="similarity">
    <text evidence="1 4">Belongs to the serpin family.</text>
</comment>
<dbReference type="Proteomes" id="UP001107558">
    <property type="component" value="Chromosome 4"/>
</dbReference>
<protein>
    <recommendedName>
        <fullName evidence="6">Serpin domain-containing protein</fullName>
    </recommendedName>
</protein>
<evidence type="ECO:0000313" key="8">
    <source>
        <dbReference type="Proteomes" id="UP001107558"/>
    </source>
</evidence>
<evidence type="ECO:0000313" key="7">
    <source>
        <dbReference type="EMBL" id="KAG5666640.1"/>
    </source>
</evidence>
<evidence type="ECO:0000256" key="5">
    <source>
        <dbReference type="SAM" id="SignalP"/>
    </source>
</evidence>
<dbReference type="Gene3D" id="2.30.39.10">
    <property type="entry name" value="Alpha-1-antitrypsin, domain 1"/>
    <property type="match status" value="1"/>
</dbReference>
<dbReference type="InterPro" id="IPR042178">
    <property type="entry name" value="Serpin_sf_1"/>
</dbReference>
<dbReference type="Gene3D" id="3.30.497.10">
    <property type="entry name" value="Antithrombin, subunit I, domain 2"/>
    <property type="match status" value="1"/>
</dbReference>
<sequence>MTRNFLSIFLLILSVNFVASQGNLDSGFVKALTSFAIQLFQEVTATISDNAMISPLSVQSILSLAMYGAKGETKLTMFDTMTYSNFKNVSYETVEKNFKELVNNFTGSRALVMAFKIYATNLFQISPEFQQIAIDSFSSEIESMSFSYEDTTPEKVAAYINAWIANKTRNRILDAVSPYQFEKLNSTRLVLVNTIYFKDNWLIMFDSGATHRDKFYINAKKYIMTKFMVKSEDYLYAKFPELNASALILTYEKSPMEMIILLPNARTGLNTLKQNLQTIDWNSKSVKKRFKITPTDLKIPKWQFEFNIELKDYLKNMGMLLPFSELADFNGIFESLDNKTNSKISKVIHKTFINVNERGTEASAASVMTMEATSLTLNPQIFHVDHPFIFMLRYYNSICFIGQVTQF</sequence>
<keyword evidence="8" id="KW-1185">Reference proteome</keyword>
<keyword evidence="2" id="KW-0646">Protease inhibitor</keyword>
<dbReference type="GO" id="GO:0005615">
    <property type="term" value="C:extracellular space"/>
    <property type="evidence" value="ECO:0007669"/>
    <property type="project" value="InterPro"/>
</dbReference>
<dbReference type="SMART" id="SM00093">
    <property type="entry name" value="SERPIN"/>
    <property type="match status" value="1"/>
</dbReference>
<dbReference type="OrthoDB" id="671595at2759"/>
<organism evidence="7 8">
    <name type="scientific">Polypedilum vanderplanki</name>
    <name type="common">Sleeping chironomid midge</name>
    <dbReference type="NCBI Taxonomy" id="319348"/>
    <lineage>
        <taxon>Eukaryota</taxon>
        <taxon>Metazoa</taxon>
        <taxon>Ecdysozoa</taxon>
        <taxon>Arthropoda</taxon>
        <taxon>Hexapoda</taxon>
        <taxon>Insecta</taxon>
        <taxon>Pterygota</taxon>
        <taxon>Neoptera</taxon>
        <taxon>Endopterygota</taxon>
        <taxon>Diptera</taxon>
        <taxon>Nematocera</taxon>
        <taxon>Chironomoidea</taxon>
        <taxon>Chironomidae</taxon>
        <taxon>Chironominae</taxon>
        <taxon>Polypedilum</taxon>
        <taxon>Polypedilum</taxon>
    </lineage>
</organism>
<dbReference type="InterPro" id="IPR023795">
    <property type="entry name" value="Serpin_CS"/>
</dbReference>
<dbReference type="PANTHER" id="PTHR11461:SF211">
    <property type="entry name" value="GH10112P-RELATED"/>
    <property type="match status" value="1"/>
</dbReference>
<dbReference type="CDD" id="cd19601">
    <property type="entry name" value="serpin42Da-like"/>
    <property type="match status" value="1"/>
</dbReference>
<feature type="chain" id="PRO_5039924903" description="Serpin domain-containing protein" evidence="5">
    <location>
        <begin position="21"/>
        <end position="407"/>
    </location>
</feature>